<evidence type="ECO:0000256" key="3">
    <source>
        <dbReference type="ARBA" id="ARBA00023163"/>
    </source>
</evidence>
<dbReference type="PROSITE" id="PS00041">
    <property type="entry name" value="HTH_ARAC_FAMILY_1"/>
    <property type="match status" value="1"/>
</dbReference>
<dbReference type="PANTHER" id="PTHR47504:SF5">
    <property type="entry name" value="RIGHT ORIGIN-BINDING PROTEIN"/>
    <property type="match status" value="1"/>
</dbReference>
<dbReference type="SMART" id="SM00342">
    <property type="entry name" value="HTH_ARAC"/>
    <property type="match status" value="1"/>
</dbReference>
<dbReference type="Gene3D" id="3.20.80.10">
    <property type="entry name" value="Regulatory factor, effector binding domain"/>
    <property type="match status" value="1"/>
</dbReference>
<keyword evidence="3" id="KW-0804">Transcription</keyword>
<dbReference type="InterPro" id="IPR011256">
    <property type="entry name" value="Reg_factor_effector_dom_sf"/>
</dbReference>
<dbReference type="Pfam" id="PF12833">
    <property type="entry name" value="HTH_18"/>
    <property type="match status" value="1"/>
</dbReference>
<dbReference type="RefSeq" id="WP_212979976.1">
    <property type="nucleotide sequence ID" value="NZ_AP025343.1"/>
</dbReference>
<dbReference type="InterPro" id="IPR009057">
    <property type="entry name" value="Homeodomain-like_sf"/>
</dbReference>
<dbReference type="InterPro" id="IPR010499">
    <property type="entry name" value="AraC_E-bd"/>
</dbReference>
<dbReference type="AlphaFoldDB" id="A0A919YEX9"/>
<accession>A0A919YEX9</accession>
<sequence>MNISYVYSLEKAINYIESHLYDDINLSSIAKEAGYSLYHFHRIFKSAVGDSLKDYIRKRRMTEAAKELVYTDLPIVDIGIKYGYESRDAFSRAFQKVYGRNPSEVRNSKLLYFIREPMSSDYLLYKYKLMKEGLTPLYRKLPERYVVGKKTKVKADGSNLQDIPLLWHKWNSEKEGEKIIERKYADECMGICIFSDEDDFEYMIGHEVNSTNDVPDKMEIYRLESSLYAIFRTLGPITESVQKTWDYIYSVWLMESEYEHAGIHDIEYYYFNQGELNADLYVPIVSKNIK</sequence>
<dbReference type="GO" id="GO:0003700">
    <property type="term" value="F:DNA-binding transcription factor activity"/>
    <property type="evidence" value="ECO:0007669"/>
    <property type="project" value="InterPro"/>
</dbReference>
<dbReference type="SMART" id="SM00871">
    <property type="entry name" value="AraC_E_bind"/>
    <property type="match status" value="1"/>
</dbReference>
<evidence type="ECO:0000259" key="4">
    <source>
        <dbReference type="PROSITE" id="PS01124"/>
    </source>
</evidence>
<organism evidence="5 6">
    <name type="scientific">Paenibacillus azoreducens</name>
    <dbReference type="NCBI Taxonomy" id="116718"/>
    <lineage>
        <taxon>Bacteria</taxon>
        <taxon>Bacillati</taxon>
        <taxon>Bacillota</taxon>
        <taxon>Bacilli</taxon>
        <taxon>Bacillales</taxon>
        <taxon>Paenibacillaceae</taxon>
        <taxon>Paenibacillus</taxon>
    </lineage>
</organism>
<gene>
    <name evidence="5" type="ORF">J34TS1_42540</name>
</gene>
<name>A0A919YEX9_9BACL</name>
<dbReference type="Proteomes" id="UP000682811">
    <property type="component" value="Unassembled WGS sequence"/>
</dbReference>
<dbReference type="InterPro" id="IPR018062">
    <property type="entry name" value="HTH_AraC-typ_CS"/>
</dbReference>
<comment type="caution">
    <text evidence="5">The sequence shown here is derived from an EMBL/GenBank/DDBJ whole genome shotgun (WGS) entry which is preliminary data.</text>
</comment>
<keyword evidence="6" id="KW-1185">Reference proteome</keyword>
<dbReference type="EMBL" id="BORT01000022">
    <property type="protein sequence ID" value="GIO49489.1"/>
    <property type="molecule type" value="Genomic_DNA"/>
</dbReference>
<keyword evidence="2" id="KW-0238">DNA-binding</keyword>
<proteinExistence type="predicted"/>
<dbReference type="PROSITE" id="PS01124">
    <property type="entry name" value="HTH_ARAC_FAMILY_2"/>
    <property type="match status" value="1"/>
</dbReference>
<feature type="domain" description="HTH araC/xylS-type" evidence="4">
    <location>
        <begin position="10"/>
        <end position="108"/>
    </location>
</feature>
<dbReference type="InterPro" id="IPR020449">
    <property type="entry name" value="Tscrpt_reg_AraC-type_HTH"/>
</dbReference>
<reference evidence="5 6" key="1">
    <citation type="submission" date="2021-03" db="EMBL/GenBank/DDBJ databases">
        <title>Antimicrobial resistance genes in bacteria isolated from Japanese honey, and their potential for conferring macrolide and lincosamide resistance in the American foulbrood pathogen Paenibacillus larvae.</title>
        <authorList>
            <person name="Okamoto M."/>
            <person name="Kumagai M."/>
            <person name="Kanamori H."/>
            <person name="Takamatsu D."/>
        </authorList>
    </citation>
    <scope>NUCLEOTIDE SEQUENCE [LARGE SCALE GENOMIC DNA]</scope>
    <source>
        <strain evidence="5 6">J34TS1</strain>
    </source>
</reference>
<dbReference type="SUPFAM" id="SSF55136">
    <property type="entry name" value="Probable bacterial effector-binding domain"/>
    <property type="match status" value="1"/>
</dbReference>
<evidence type="ECO:0000256" key="2">
    <source>
        <dbReference type="ARBA" id="ARBA00023125"/>
    </source>
</evidence>
<protein>
    <submittedName>
        <fullName evidence="5">AraC family transcriptional regulator</fullName>
    </submittedName>
</protein>
<evidence type="ECO:0000313" key="5">
    <source>
        <dbReference type="EMBL" id="GIO49489.1"/>
    </source>
</evidence>
<evidence type="ECO:0000313" key="6">
    <source>
        <dbReference type="Proteomes" id="UP000682811"/>
    </source>
</evidence>
<dbReference type="PRINTS" id="PR00032">
    <property type="entry name" value="HTHARAC"/>
</dbReference>
<evidence type="ECO:0000256" key="1">
    <source>
        <dbReference type="ARBA" id="ARBA00023015"/>
    </source>
</evidence>
<dbReference type="Pfam" id="PF14526">
    <property type="entry name" value="Cass2"/>
    <property type="match status" value="1"/>
</dbReference>
<dbReference type="InterPro" id="IPR018060">
    <property type="entry name" value="HTH_AraC"/>
</dbReference>
<dbReference type="SUPFAM" id="SSF46689">
    <property type="entry name" value="Homeodomain-like"/>
    <property type="match status" value="2"/>
</dbReference>
<keyword evidence="1" id="KW-0805">Transcription regulation</keyword>
<dbReference type="GO" id="GO:0043565">
    <property type="term" value="F:sequence-specific DNA binding"/>
    <property type="evidence" value="ECO:0007669"/>
    <property type="project" value="InterPro"/>
</dbReference>
<dbReference type="InterPro" id="IPR029441">
    <property type="entry name" value="Cass2"/>
</dbReference>
<dbReference type="Gene3D" id="1.10.10.60">
    <property type="entry name" value="Homeodomain-like"/>
    <property type="match status" value="2"/>
</dbReference>
<dbReference type="InterPro" id="IPR050959">
    <property type="entry name" value="MarA-like"/>
</dbReference>
<dbReference type="PANTHER" id="PTHR47504">
    <property type="entry name" value="RIGHT ORIGIN-BINDING PROTEIN"/>
    <property type="match status" value="1"/>
</dbReference>